<dbReference type="InterPro" id="IPR014721">
    <property type="entry name" value="Ribsml_uS5_D2-typ_fold_subgr"/>
</dbReference>
<proteinExistence type="inferred from homology"/>
<evidence type="ECO:0000256" key="3">
    <source>
        <dbReference type="ARBA" id="ARBA00022759"/>
    </source>
</evidence>
<dbReference type="AlphaFoldDB" id="A0A0G0KBD6"/>
<organism evidence="8 9">
    <name type="scientific">Candidatus Daviesbacteria bacterium GW2011_GWF2_38_6</name>
    <dbReference type="NCBI Taxonomy" id="1618432"/>
    <lineage>
        <taxon>Bacteria</taxon>
        <taxon>Candidatus Daviesiibacteriota</taxon>
    </lineage>
</organism>
<evidence type="ECO:0000256" key="5">
    <source>
        <dbReference type="ARBA" id="ARBA00022884"/>
    </source>
</evidence>
<dbReference type="GO" id="GO:0001682">
    <property type="term" value="P:tRNA 5'-leader removal"/>
    <property type="evidence" value="ECO:0007669"/>
    <property type="project" value="UniProtKB-UniRule"/>
</dbReference>
<comment type="subunit">
    <text evidence="6">Consists of a catalytic RNA component (M1 or rnpB) and a protein subunit.</text>
</comment>
<dbReference type="Pfam" id="PF00825">
    <property type="entry name" value="Ribonuclease_P"/>
    <property type="match status" value="1"/>
</dbReference>
<keyword evidence="1 6" id="KW-0819">tRNA processing</keyword>
<dbReference type="HAMAP" id="MF_00227">
    <property type="entry name" value="RNase_P"/>
    <property type="match status" value="1"/>
</dbReference>
<dbReference type="PANTHER" id="PTHR33992:SF1">
    <property type="entry name" value="RIBONUCLEASE P PROTEIN COMPONENT"/>
    <property type="match status" value="1"/>
</dbReference>
<evidence type="ECO:0000313" key="9">
    <source>
        <dbReference type="Proteomes" id="UP000034324"/>
    </source>
</evidence>
<dbReference type="GO" id="GO:0030677">
    <property type="term" value="C:ribonuclease P complex"/>
    <property type="evidence" value="ECO:0007669"/>
    <property type="project" value="TreeGrafter"/>
</dbReference>
<evidence type="ECO:0000256" key="7">
    <source>
        <dbReference type="NCBIfam" id="TIGR00188"/>
    </source>
</evidence>
<dbReference type="NCBIfam" id="TIGR00188">
    <property type="entry name" value="rnpA"/>
    <property type="match status" value="1"/>
</dbReference>
<gene>
    <name evidence="6" type="primary">rnpA</name>
    <name evidence="8" type="ORF">US99_C0084G0002</name>
</gene>
<dbReference type="Proteomes" id="UP000034324">
    <property type="component" value="Unassembled WGS sequence"/>
</dbReference>
<dbReference type="EC" id="3.1.26.5" evidence="6 7"/>
<dbReference type="PANTHER" id="PTHR33992">
    <property type="entry name" value="RIBONUCLEASE P PROTEIN COMPONENT"/>
    <property type="match status" value="1"/>
</dbReference>
<evidence type="ECO:0000256" key="4">
    <source>
        <dbReference type="ARBA" id="ARBA00022801"/>
    </source>
</evidence>
<accession>A0A0G0KBD6</accession>
<dbReference type="GO" id="GO:0000049">
    <property type="term" value="F:tRNA binding"/>
    <property type="evidence" value="ECO:0007669"/>
    <property type="project" value="UniProtKB-UniRule"/>
</dbReference>
<dbReference type="GO" id="GO:0004526">
    <property type="term" value="F:ribonuclease P activity"/>
    <property type="evidence" value="ECO:0007669"/>
    <property type="project" value="UniProtKB-UniRule"/>
</dbReference>
<name>A0A0G0KBD6_9BACT</name>
<evidence type="ECO:0000256" key="2">
    <source>
        <dbReference type="ARBA" id="ARBA00022722"/>
    </source>
</evidence>
<keyword evidence="4 6" id="KW-0378">Hydrolase</keyword>
<keyword evidence="2 6" id="KW-0540">Nuclease</keyword>
<keyword evidence="3 6" id="KW-0255">Endonuclease</keyword>
<evidence type="ECO:0000313" key="8">
    <source>
        <dbReference type="EMBL" id="KKQ76122.1"/>
    </source>
</evidence>
<reference evidence="8 9" key="1">
    <citation type="journal article" date="2015" name="Nature">
        <title>rRNA introns, odd ribosomes, and small enigmatic genomes across a large radiation of phyla.</title>
        <authorList>
            <person name="Brown C.T."/>
            <person name="Hug L.A."/>
            <person name="Thomas B.C."/>
            <person name="Sharon I."/>
            <person name="Castelle C.J."/>
            <person name="Singh A."/>
            <person name="Wilkins M.J."/>
            <person name="Williams K.H."/>
            <person name="Banfield J.F."/>
        </authorList>
    </citation>
    <scope>NUCLEOTIDE SEQUENCE [LARGE SCALE GENOMIC DNA]</scope>
</reference>
<dbReference type="GO" id="GO:0042781">
    <property type="term" value="F:3'-tRNA processing endoribonuclease activity"/>
    <property type="evidence" value="ECO:0007669"/>
    <property type="project" value="TreeGrafter"/>
</dbReference>
<dbReference type="InterPro" id="IPR000100">
    <property type="entry name" value="RNase_P"/>
</dbReference>
<sequence length="117" mass="13400">MLAKDNRLRSHRDYGRVFKKGQTYFSPFFNLGVLFSKLNKSRFGVIISANISKKATIRNLFKRRINSIIQKNINNLETGLDLTIKVKPAALNLEYSGLEHSLTSLFYYAGVLKNKSK</sequence>
<protein>
    <recommendedName>
        <fullName evidence="6 7">Ribonuclease P protein component</fullName>
        <shortName evidence="6">RNase P protein</shortName>
        <shortName evidence="6">RNaseP protein</shortName>
        <ecNumber evidence="6 7">3.1.26.5</ecNumber>
    </recommendedName>
    <alternativeName>
        <fullName evidence="6">Protein C5</fullName>
    </alternativeName>
</protein>
<evidence type="ECO:0000256" key="1">
    <source>
        <dbReference type="ARBA" id="ARBA00022694"/>
    </source>
</evidence>
<dbReference type="EMBL" id="LBVC01000084">
    <property type="protein sequence ID" value="KKQ76122.1"/>
    <property type="molecule type" value="Genomic_DNA"/>
</dbReference>
<comment type="function">
    <text evidence="6">RNaseP catalyzes the removal of the 5'-leader sequence from pre-tRNA to produce the mature 5'-terminus. It can also cleave other RNA substrates such as 4.5S RNA. The protein component plays an auxiliary but essential role in vivo by binding to the 5'-leader sequence and broadening the substrate specificity of the ribozyme.</text>
</comment>
<dbReference type="InterPro" id="IPR020568">
    <property type="entry name" value="Ribosomal_Su5_D2-typ_SF"/>
</dbReference>
<comment type="similarity">
    <text evidence="6">Belongs to the RnpA family.</text>
</comment>
<comment type="catalytic activity">
    <reaction evidence="6">
        <text>Endonucleolytic cleavage of RNA, removing 5'-extranucleotides from tRNA precursor.</text>
        <dbReference type="EC" id="3.1.26.5"/>
    </reaction>
</comment>
<keyword evidence="5 6" id="KW-0694">RNA-binding</keyword>
<evidence type="ECO:0000256" key="6">
    <source>
        <dbReference type="HAMAP-Rule" id="MF_00227"/>
    </source>
</evidence>
<comment type="caution">
    <text evidence="8">The sequence shown here is derived from an EMBL/GenBank/DDBJ whole genome shotgun (WGS) entry which is preliminary data.</text>
</comment>
<dbReference type="Gene3D" id="3.30.230.10">
    <property type="match status" value="1"/>
</dbReference>
<dbReference type="SUPFAM" id="SSF54211">
    <property type="entry name" value="Ribosomal protein S5 domain 2-like"/>
    <property type="match status" value="1"/>
</dbReference>